<accession>A0A1I8PUA5</accession>
<dbReference type="EnsemblMetazoa" id="SCAU011170-RA">
    <property type="protein sequence ID" value="SCAU011170-PA"/>
    <property type="gene ID" value="SCAU011170"/>
</dbReference>
<evidence type="ECO:0000256" key="1">
    <source>
        <dbReference type="SAM" id="SignalP"/>
    </source>
</evidence>
<sequence>MLKMILRKLNLSLILLLSFKPIYCAPNANQKRTIADSALTDDLKWLFKGIGNFASTMERMLPDVKVDAKNRTFTENTRLSLLMGMRHVLVGVREISTTFEQSLKTDHIKQLQQFKNATNFVNDIINTLKMWIYQIRTLAVHVYTLYNQYIPEVLFGKCLGNYLMSKYPDRSFYEYPFVLLVEMYETILNVNESHLTTTEESDIELTLDDDDLNMAQNEISHSDDADGYVSGWSSNSLEDFNASTKLSHSSSKEKMIENVAEKKSWQICLKLYTAESISRSLKNYFLS</sequence>
<dbReference type="Proteomes" id="UP000095300">
    <property type="component" value="Unassembled WGS sequence"/>
</dbReference>
<proteinExistence type="predicted"/>
<organism evidence="2 3">
    <name type="scientific">Stomoxys calcitrans</name>
    <name type="common">Stable fly</name>
    <name type="synonym">Conops calcitrans</name>
    <dbReference type="NCBI Taxonomy" id="35570"/>
    <lineage>
        <taxon>Eukaryota</taxon>
        <taxon>Metazoa</taxon>
        <taxon>Ecdysozoa</taxon>
        <taxon>Arthropoda</taxon>
        <taxon>Hexapoda</taxon>
        <taxon>Insecta</taxon>
        <taxon>Pterygota</taxon>
        <taxon>Neoptera</taxon>
        <taxon>Endopterygota</taxon>
        <taxon>Diptera</taxon>
        <taxon>Brachycera</taxon>
        <taxon>Muscomorpha</taxon>
        <taxon>Muscoidea</taxon>
        <taxon>Muscidae</taxon>
        <taxon>Stomoxys</taxon>
    </lineage>
</organism>
<dbReference type="AlphaFoldDB" id="A0A1I8PUA5"/>
<dbReference type="VEuPathDB" id="VectorBase:SCAU011170"/>
<feature type="chain" id="PRO_5009327333" evidence="1">
    <location>
        <begin position="25"/>
        <end position="287"/>
    </location>
</feature>
<dbReference type="OrthoDB" id="7971961at2759"/>
<reference evidence="2" key="1">
    <citation type="submission" date="2020-05" db="UniProtKB">
        <authorList>
            <consortium name="EnsemblMetazoa"/>
        </authorList>
    </citation>
    <scope>IDENTIFICATION</scope>
    <source>
        <strain evidence="2">USDA</strain>
    </source>
</reference>
<protein>
    <submittedName>
        <fullName evidence="2">Uncharacterized protein</fullName>
    </submittedName>
</protein>
<name>A0A1I8PUA5_STOCA</name>
<keyword evidence="3" id="KW-1185">Reference proteome</keyword>
<gene>
    <name evidence="2" type="primary">106088588</name>
</gene>
<evidence type="ECO:0000313" key="2">
    <source>
        <dbReference type="EnsemblMetazoa" id="SCAU011170-PA"/>
    </source>
</evidence>
<keyword evidence="1" id="KW-0732">Signal</keyword>
<feature type="signal peptide" evidence="1">
    <location>
        <begin position="1"/>
        <end position="24"/>
    </location>
</feature>
<evidence type="ECO:0000313" key="3">
    <source>
        <dbReference type="Proteomes" id="UP000095300"/>
    </source>
</evidence>